<sequence>MDGDKIRCPCRKCKNKKFRTPDEVTYHLCIQGFTTEYYNWTSHGEESVPEYFEVATVPPVSAEPTPAAHVEANNHPHWGDEQHMDWTQMMVFYAAGSSYFSSSHDGMPDDGTRSCSIDAGHSEYCYGGGPYDYESGLANRFSNVVHVADQPLRNSFTQPCTQSQLGVVAELVDIKVDGHILERVYDQISQWGNRILHPGRTLTGDYYSTKKLRKDLGLPVEKIGACKNGCMLY</sequence>
<reference evidence="2" key="1">
    <citation type="submission" date="2020-06" db="EMBL/GenBank/DDBJ databases">
        <authorList>
            <person name="Li T."/>
            <person name="Hu X."/>
            <person name="Zhang T."/>
            <person name="Song X."/>
            <person name="Zhang H."/>
            <person name="Dai N."/>
            <person name="Sheng W."/>
            <person name="Hou X."/>
            <person name="Wei L."/>
        </authorList>
    </citation>
    <scope>NUCLEOTIDE SEQUENCE</scope>
    <source>
        <strain evidence="2">KEN1</strain>
        <tissue evidence="2">Leaf</tissue>
    </source>
</reference>
<dbReference type="AlphaFoldDB" id="A0AAW2XCL0"/>
<name>A0AAW2XCL0_9LAMI</name>
<reference evidence="2" key="2">
    <citation type="journal article" date="2024" name="Plant">
        <title>Genomic evolution and insights into agronomic trait innovations of Sesamum species.</title>
        <authorList>
            <person name="Miao H."/>
            <person name="Wang L."/>
            <person name="Qu L."/>
            <person name="Liu H."/>
            <person name="Sun Y."/>
            <person name="Le M."/>
            <person name="Wang Q."/>
            <person name="Wei S."/>
            <person name="Zheng Y."/>
            <person name="Lin W."/>
            <person name="Duan Y."/>
            <person name="Cao H."/>
            <person name="Xiong S."/>
            <person name="Wang X."/>
            <person name="Wei L."/>
            <person name="Li C."/>
            <person name="Ma Q."/>
            <person name="Ju M."/>
            <person name="Zhao R."/>
            <person name="Li G."/>
            <person name="Mu C."/>
            <person name="Tian Q."/>
            <person name="Mei H."/>
            <person name="Zhang T."/>
            <person name="Gao T."/>
            <person name="Zhang H."/>
        </authorList>
    </citation>
    <scope>NUCLEOTIDE SEQUENCE</scope>
    <source>
        <strain evidence="2">KEN1</strain>
    </source>
</reference>
<comment type="caution">
    <text evidence="2">The sequence shown here is derived from an EMBL/GenBank/DDBJ whole genome shotgun (WGS) entry which is preliminary data.</text>
</comment>
<accession>A0AAW2XCL0</accession>
<evidence type="ECO:0000259" key="1">
    <source>
        <dbReference type="Pfam" id="PF13963"/>
    </source>
</evidence>
<gene>
    <name evidence="2" type="ORF">Slati_1119700</name>
</gene>
<evidence type="ECO:0000313" key="2">
    <source>
        <dbReference type="EMBL" id="KAL0451416.1"/>
    </source>
</evidence>
<proteinExistence type="predicted"/>
<protein>
    <recommendedName>
        <fullName evidence="1">Transposase-associated domain-containing protein</fullName>
    </recommendedName>
</protein>
<organism evidence="2">
    <name type="scientific">Sesamum latifolium</name>
    <dbReference type="NCBI Taxonomy" id="2727402"/>
    <lineage>
        <taxon>Eukaryota</taxon>
        <taxon>Viridiplantae</taxon>
        <taxon>Streptophyta</taxon>
        <taxon>Embryophyta</taxon>
        <taxon>Tracheophyta</taxon>
        <taxon>Spermatophyta</taxon>
        <taxon>Magnoliopsida</taxon>
        <taxon>eudicotyledons</taxon>
        <taxon>Gunneridae</taxon>
        <taxon>Pentapetalae</taxon>
        <taxon>asterids</taxon>
        <taxon>lamiids</taxon>
        <taxon>Lamiales</taxon>
        <taxon>Pedaliaceae</taxon>
        <taxon>Sesamum</taxon>
    </lineage>
</organism>
<dbReference type="EMBL" id="JACGWN010000004">
    <property type="protein sequence ID" value="KAL0451416.1"/>
    <property type="molecule type" value="Genomic_DNA"/>
</dbReference>
<dbReference type="Pfam" id="PF13963">
    <property type="entry name" value="Transpos_assoc"/>
    <property type="match status" value="1"/>
</dbReference>
<feature type="domain" description="Transposase-associated" evidence="1">
    <location>
        <begin position="2"/>
        <end position="45"/>
    </location>
</feature>
<dbReference type="InterPro" id="IPR029480">
    <property type="entry name" value="Transpos_assoc"/>
</dbReference>